<feature type="binding site" evidence="8">
    <location>
        <position position="216"/>
    </location>
    <ligand>
        <name>Zn(2+)</name>
        <dbReference type="ChEBI" id="CHEBI:29105"/>
        <note>catalytic</note>
    </ligand>
</feature>
<evidence type="ECO:0000256" key="4">
    <source>
        <dbReference type="ARBA" id="ARBA00022801"/>
    </source>
</evidence>
<keyword evidence="7" id="KW-0479">Metal-binding</keyword>
<dbReference type="EnsemblProtists" id="EOD38584">
    <property type="protein sequence ID" value="EOD38584"/>
    <property type="gene ID" value="EMIHUDRAFT_454613"/>
</dbReference>
<comment type="cofactor">
    <cofactor evidence="8">
        <name>Zn(2+)</name>
        <dbReference type="ChEBI" id="CHEBI:29105"/>
    </cofactor>
</comment>
<feature type="transmembrane region" description="Helical" evidence="9">
    <location>
        <begin position="40"/>
        <end position="57"/>
    </location>
</feature>
<dbReference type="GO" id="GO:0046514">
    <property type="term" value="P:ceramide catabolic process"/>
    <property type="evidence" value="ECO:0007669"/>
    <property type="project" value="TreeGrafter"/>
</dbReference>
<evidence type="ECO:0000256" key="8">
    <source>
        <dbReference type="PIRSR" id="PIRSR608901-2"/>
    </source>
</evidence>
<dbReference type="Pfam" id="PF05875">
    <property type="entry name" value="Ceramidase"/>
    <property type="match status" value="1"/>
</dbReference>
<evidence type="ECO:0000256" key="2">
    <source>
        <dbReference type="ARBA" id="ARBA00009780"/>
    </source>
</evidence>
<keyword evidence="4" id="KW-0378">Hydrolase</keyword>
<dbReference type="KEGG" id="ehx:EMIHUDRAFT_454613"/>
<proteinExistence type="inferred from homology"/>
<dbReference type="RefSeq" id="XP_005756126.1">
    <property type="nucleotide sequence ID" value="XM_005756069.1"/>
</dbReference>
<evidence type="ECO:0000256" key="9">
    <source>
        <dbReference type="SAM" id="Phobius"/>
    </source>
</evidence>
<dbReference type="KEGG" id="ehx:EMIHUDRAFT_454032"/>
<dbReference type="STRING" id="2903.R1FYI7"/>
<dbReference type="RefSeq" id="XP_005791013.1">
    <property type="nucleotide sequence ID" value="XM_005790956.1"/>
</dbReference>
<name>A0A0D3HXG2_EMIH1</name>
<dbReference type="GO" id="GO:0046872">
    <property type="term" value="F:metal ion binding"/>
    <property type="evidence" value="ECO:0007669"/>
    <property type="project" value="UniProtKB-KW"/>
</dbReference>
<dbReference type="GeneID" id="17283855"/>
<dbReference type="GO" id="GO:0016811">
    <property type="term" value="F:hydrolase activity, acting on carbon-nitrogen (but not peptide) bonds, in linear amides"/>
    <property type="evidence" value="ECO:0007669"/>
    <property type="project" value="InterPro"/>
</dbReference>
<reference evidence="10" key="2">
    <citation type="submission" date="2024-10" db="UniProtKB">
        <authorList>
            <consortium name="EnsemblProtists"/>
        </authorList>
    </citation>
    <scope>IDENTIFICATION</scope>
</reference>
<dbReference type="InterPro" id="IPR008901">
    <property type="entry name" value="ACER"/>
</dbReference>
<dbReference type="PANTHER" id="PTHR46187:SF3">
    <property type="entry name" value="ALKALINE CERAMIDASE 3"/>
    <property type="match status" value="1"/>
</dbReference>
<organism evidence="10 11">
    <name type="scientific">Emiliania huxleyi (strain CCMP1516)</name>
    <dbReference type="NCBI Taxonomy" id="280463"/>
    <lineage>
        <taxon>Eukaryota</taxon>
        <taxon>Haptista</taxon>
        <taxon>Haptophyta</taxon>
        <taxon>Prymnesiophyceae</taxon>
        <taxon>Isochrysidales</taxon>
        <taxon>Noelaerhabdaceae</taxon>
        <taxon>Emiliania</taxon>
    </lineage>
</organism>
<accession>A0A0D3HXG2</accession>
<comment type="similarity">
    <text evidence="2">Belongs to the alkaline ceramidase family.</text>
</comment>
<keyword evidence="11" id="KW-1185">Reference proteome</keyword>
<feature type="binding site" evidence="7">
    <location>
        <position position="28"/>
    </location>
    <ligand>
        <name>Ca(2+)</name>
        <dbReference type="ChEBI" id="CHEBI:29108"/>
    </ligand>
</feature>
<dbReference type="HOGENOM" id="CLU_1009852_0_0_1"/>
<dbReference type="AlphaFoldDB" id="A0A0D3HXG2"/>
<evidence type="ECO:0000256" key="5">
    <source>
        <dbReference type="ARBA" id="ARBA00022989"/>
    </source>
</evidence>
<dbReference type="EnsemblProtists" id="EOD03697">
    <property type="protein sequence ID" value="EOD03697"/>
    <property type="gene ID" value="EMIHUDRAFT_454032"/>
</dbReference>
<dbReference type="GeneID" id="17249927"/>
<protein>
    <recommendedName>
        <fullName evidence="12">Ceramidase</fullName>
    </recommendedName>
</protein>
<evidence type="ECO:0000256" key="3">
    <source>
        <dbReference type="ARBA" id="ARBA00022692"/>
    </source>
</evidence>
<dbReference type="GO" id="GO:0005789">
    <property type="term" value="C:endoplasmic reticulum membrane"/>
    <property type="evidence" value="ECO:0007669"/>
    <property type="project" value="TreeGrafter"/>
</dbReference>
<evidence type="ECO:0000256" key="1">
    <source>
        <dbReference type="ARBA" id="ARBA00004141"/>
    </source>
</evidence>
<reference evidence="11" key="1">
    <citation type="journal article" date="2013" name="Nature">
        <title>Pan genome of the phytoplankton Emiliania underpins its global distribution.</title>
        <authorList>
            <person name="Read B.A."/>
            <person name="Kegel J."/>
            <person name="Klute M.J."/>
            <person name="Kuo A."/>
            <person name="Lefebvre S.C."/>
            <person name="Maumus F."/>
            <person name="Mayer C."/>
            <person name="Miller J."/>
            <person name="Monier A."/>
            <person name="Salamov A."/>
            <person name="Young J."/>
            <person name="Aguilar M."/>
            <person name="Claverie J.M."/>
            <person name="Frickenhaus S."/>
            <person name="Gonzalez K."/>
            <person name="Herman E.K."/>
            <person name="Lin Y.C."/>
            <person name="Napier J."/>
            <person name="Ogata H."/>
            <person name="Sarno A.F."/>
            <person name="Shmutz J."/>
            <person name="Schroeder D."/>
            <person name="de Vargas C."/>
            <person name="Verret F."/>
            <person name="von Dassow P."/>
            <person name="Valentin K."/>
            <person name="Van de Peer Y."/>
            <person name="Wheeler G."/>
            <person name="Dacks J.B."/>
            <person name="Delwiche C.F."/>
            <person name="Dyhrman S.T."/>
            <person name="Glockner G."/>
            <person name="John U."/>
            <person name="Richards T."/>
            <person name="Worden A.Z."/>
            <person name="Zhang X."/>
            <person name="Grigoriev I.V."/>
            <person name="Allen A.E."/>
            <person name="Bidle K."/>
            <person name="Borodovsky M."/>
            <person name="Bowler C."/>
            <person name="Brownlee C."/>
            <person name="Cock J.M."/>
            <person name="Elias M."/>
            <person name="Gladyshev V.N."/>
            <person name="Groth M."/>
            <person name="Guda C."/>
            <person name="Hadaegh A."/>
            <person name="Iglesias-Rodriguez M.D."/>
            <person name="Jenkins J."/>
            <person name="Jones B.M."/>
            <person name="Lawson T."/>
            <person name="Leese F."/>
            <person name="Lindquist E."/>
            <person name="Lobanov A."/>
            <person name="Lomsadze A."/>
            <person name="Malik S.B."/>
            <person name="Marsh M.E."/>
            <person name="Mackinder L."/>
            <person name="Mock T."/>
            <person name="Mueller-Roeber B."/>
            <person name="Pagarete A."/>
            <person name="Parker M."/>
            <person name="Probert I."/>
            <person name="Quesneville H."/>
            <person name="Raines C."/>
            <person name="Rensing S.A."/>
            <person name="Riano-Pachon D.M."/>
            <person name="Richier S."/>
            <person name="Rokitta S."/>
            <person name="Shiraiwa Y."/>
            <person name="Soanes D.M."/>
            <person name="van der Giezen M."/>
            <person name="Wahlund T.M."/>
            <person name="Williams B."/>
            <person name="Wilson W."/>
            <person name="Wolfe G."/>
            <person name="Wurch L.L."/>
        </authorList>
    </citation>
    <scope>NUCLEOTIDE SEQUENCE</scope>
</reference>
<dbReference type="eggNOG" id="KOG2329">
    <property type="taxonomic scope" value="Eukaryota"/>
</dbReference>
<dbReference type="Proteomes" id="UP000013827">
    <property type="component" value="Unassembled WGS sequence"/>
</dbReference>
<evidence type="ECO:0000256" key="6">
    <source>
        <dbReference type="ARBA" id="ARBA00023136"/>
    </source>
</evidence>
<sequence length="276" mass="30325">MAFRIPTQNDVPSTGFWGAATAVHQFCEPKYKTSHYVAEFYNSLSSFVYVFAAVYVLSRREARADPMIVINALAVTIIGLGSVAFHGTMLFEFELCDEVPMLVYISLAMLNKLGCHPMLLTRARCVVFASLVVSACALTIAVYAKYAVYEFFVASFTALVLLDTALALTWRSKQRVTTWAVYMSMACILLGKILWECEVRLCSTDGRVWPLHVVWHALSCAAAYYGLLADMAARIDCGLSPAVAGGETKVALRWAAVPFSEVHVVCAAEEEGSKAR</sequence>
<feature type="binding site" evidence="7">
    <location>
        <position position="39"/>
    </location>
    <ligand>
        <name>Ca(2+)</name>
        <dbReference type="ChEBI" id="CHEBI:29108"/>
    </ligand>
</feature>
<dbReference type="GO" id="GO:0046513">
    <property type="term" value="P:ceramide biosynthetic process"/>
    <property type="evidence" value="ECO:0007669"/>
    <property type="project" value="TreeGrafter"/>
</dbReference>
<keyword evidence="6 9" id="KW-0472">Membrane</keyword>
<keyword evidence="3 9" id="KW-0812">Transmembrane</keyword>
<keyword evidence="8" id="KW-0862">Zinc</keyword>
<feature type="transmembrane region" description="Helical" evidence="9">
    <location>
        <begin position="126"/>
        <end position="145"/>
    </location>
</feature>
<keyword evidence="5 9" id="KW-1133">Transmembrane helix</keyword>
<dbReference type="PaxDb" id="2903-EOD03697"/>
<evidence type="ECO:0000313" key="11">
    <source>
        <dbReference type="Proteomes" id="UP000013827"/>
    </source>
</evidence>
<dbReference type="OMA" id="FWHILIF"/>
<feature type="transmembrane region" description="Helical" evidence="9">
    <location>
        <begin position="69"/>
        <end position="89"/>
    </location>
</feature>
<comment type="subcellular location">
    <subcellularLocation>
        <location evidence="1">Membrane</location>
        <topology evidence="1">Multi-pass membrane protein</topology>
    </subcellularLocation>
</comment>
<feature type="transmembrane region" description="Helical" evidence="9">
    <location>
        <begin position="151"/>
        <end position="169"/>
    </location>
</feature>
<keyword evidence="7" id="KW-0106">Calcium</keyword>
<evidence type="ECO:0000313" key="10">
    <source>
        <dbReference type="EnsemblProtists" id="EOD03697"/>
    </source>
</evidence>
<dbReference type="PANTHER" id="PTHR46187">
    <property type="entry name" value="ALKALINE CERAMIDASE 3"/>
    <property type="match status" value="1"/>
</dbReference>
<feature type="transmembrane region" description="Helical" evidence="9">
    <location>
        <begin position="101"/>
        <end position="119"/>
    </location>
</feature>
<feature type="binding site" evidence="8">
    <location>
        <position position="212"/>
    </location>
    <ligand>
        <name>Zn(2+)</name>
        <dbReference type="ChEBI" id="CHEBI:29105"/>
        <note>catalytic</note>
    </ligand>
</feature>
<evidence type="ECO:0000256" key="7">
    <source>
        <dbReference type="PIRSR" id="PIRSR608901-1"/>
    </source>
</evidence>
<evidence type="ECO:0008006" key="12">
    <source>
        <dbReference type="Google" id="ProtNLM"/>
    </source>
</evidence>
<feature type="binding site" evidence="8">
    <location>
        <position position="86"/>
    </location>
    <ligand>
        <name>Zn(2+)</name>
        <dbReference type="ChEBI" id="CHEBI:29105"/>
        <note>catalytic</note>
    </ligand>
</feature>